<comment type="similarity">
    <text evidence="1 11">Belongs to the RNA polymerase alpha chain family.</text>
</comment>
<evidence type="ECO:0000313" key="14">
    <source>
        <dbReference type="Proteomes" id="UP000253891"/>
    </source>
</evidence>
<evidence type="ECO:0000256" key="5">
    <source>
        <dbReference type="ARBA" id="ARBA00022679"/>
    </source>
</evidence>
<comment type="function">
    <text evidence="11">DNA-dependent RNA polymerase catalyzes the transcription of DNA into RNA using the four ribonucleoside triphosphates as substrates.</text>
</comment>
<reference evidence="13 14" key="1">
    <citation type="journal article" date="2015" name="BMC Genomics">
        <title>Comparative genomics of Fructobacillus spp. and Leuconostoc spp. reveals niche-specific evolution of Fructobacillus spp.</title>
        <authorList>
            <person name="Endo A."/>
            <person name="Tanizawa Y."/>
            <person name="Tanaka N."/>
            <person name="Maeno S."/>
            <person name="Kumar H."/>
            <person name="Shiwa Y."/>
            <person name="Okada S."/>
            <person name="Yoshikawa H."/>
            <person name="Dicks L."/>
            <person name="Nakagawa J."/>
            <person name="Arita M."/>
        </authorList>
    </citation>
    <scope>NUCLEOTIDE SEQUENCE [LARGE SCALE GENOMIC DNA]</scope>
    <source>
        <strain evidence="13 14">JCM 12225</strain>
    </source>
</reference>
<dbReference type="CDD" id="cd06928">
    <property type="entry name" value="RNAP_alpha_NTD"/>
    <property type="match status" value="1"/>
</dbReference>
<dbReference type="OrthoDB" id="9805706at2"/>
<comment type="catalytic activity">
    <reaction evidence="10 11">
        <text>RNA(n) + a ribonucleoside 5'-triphosphate = RNA(n+1) + diphosphate</text>
        <dbReference type="Rhea" id="RHEA:21248"/>
        <dbReference type="Rhea" id="RHEA-COMP:14527"/>
        <dbReference type="Rhea" id="RHEA-COMP:17342"/>
        <dbReference type="ChEBI" id="CHEBI:33019"/>
        <dbReference type="ChEBI" id="CHEBI:61557"/>
        <dbReference type="ChEBI" id="CHEBI:140395"/>
        <dbReference type="EC" id="2.7.7.6"/>
    </reaction>
</comment>
<dbReference type="SUPFAM" id="SSF55257">
    <property type="entry name" value="RBP11-like subunits of RNA polymerase"/>
    <property type="match status" value="1"/>
</dbReference>
<evidence type="ECO:0000256" key="11">
    <source>
        <dbReference type="HAMAP-Rule" id="MF_00059"/>
    </source>
</evidence>
<comment type="subunit">
    <text evidence="11">Homodimer. The RNAP catalytic core consists of 2 alpha, 1 beta, 1 beta' and 1 omega subunit. When a sigma factor is associated with the core the holoenzyme is formed, which can initiate transcription.</text>
</comment>
<evidence type="ECO:0000313" key="13">
    <source>
        <dbReference type="EMBL" id="GAO99939.1"/>
    </source>
</evidence>
<dbReference type="Pfam" id="PF01000">
    <property type="entry name" value="RNA_pol_A_bac"/>
    <property type="match status" value="1"/>
</dbReference>
<evidence type="ECO:0000256" key="10">
    <source>
        <dbReference type="ARBA" id="ARBA00048552"/>
    </source>
</evidence>
<evidence type="ECO:0000256" key="7">
    <source>
        <dbReference type="ARBA" id="ARBA00023163"/>
    </source>
</evidence>
<accession>A0A0K8MJ82</accession>
<name>A0A0K8MJ82_9LACO</name>
<feature type="region of interest" description="Alpha C-terminal domain (alpha-CTD)" evidence="11">
    <location>
        <begin position="245"/>
        <end position="314"/>
    </location>
</feature>
<evidence type="ECO:0000256" key="3">
    <source>
        <dbReference type="ARBA" id="ARBA00015972"/>
    </source>
</evidence>
<gene>
    <name evidence="11 13" type="primary">rpoA</name>
    <name evidence="13" type="ORF">FFIC_260530</name>
</gene>
<dbReference type="SMART" id="SM00662">
    <property type="entry name" value="RPOLD"/>
    <property type="match status" value="1"/>
</dbReference>
<evidence type="ECO:0000256" key="6">
    <source>
        <dbReference type="ARBA" id="ARBA00022695"/>
    </source>
</evidence>
<dbReference type="Proteomes" id="UP000253891">
    <property type="component" value="Unassembled WGS sequence"/>
</dbReference>
<dbReference type="GO" id="GO:0046983">
    <property type="term" value="F:protein dimerization activity"/>
    <property type="evidence" value="ECO:0007669"/>
    <property type="project" value="InterPro"/>
</dbReference>
<keyword evidence="6 11" id="KW-0548">Nucleotidyltransferase</keyword>
<dbReference type="GO" id="GO:0006351">
    <property type="term" value="P:DNA-templated transcription"/>
    <property type="evidence" value="ECO:0007669"/>
    <property type="project" value="UniProtKB-UniRule"/>
</dbReference>
<dbReference type="AlphaFoldDB" id="A0A0K8MJ82"/>
<dbReference type="Gene3D" id="3.30.1360.10">
    <property type="entry name" value="RNA polymerase, RBP11-like subunit"/>
    <property type="match status" value="1"/>
</dbReference>
<keyword evidence="5 11" id="KW-0808">Transferase</keyword>
<dbReference type="InterPro" id="IPR011773">
    <property type="entry name" value="DNA-dir_RpoA"/>
</dbReference>
<dbReference type="InterPro" id="IPR036603">
    <property type="entry name" value="RBP11-like"/>
</dbReference>
<keyword evidence="7 11" id="KW-0804">Transcription</keyword>
<dbReference type="GO" id="GO:0003899">
    <property type="term" value="F:DNA-directed RNA polymerase activity"/>
    <property type="evidence" value="ECO:0007669"/>
    <property type="project" value="UniProtKB-UniRule"/>
</dbReference>
<keyword evidence="4 11" id="KW-0240">DNA-directed RNA polymerase</keyword>
<dbReference type="RefSeq" id="WP_061993302.1">
    <property type="nucleotide sequence ID" value="NZ_DF968003.1"/>
</dbReference>
<dbReference type="NCBIfam" id="NF003513">
    <property type="entry name" value="PRK05182.1-2"/>
    <property type="match status" value="1"/>
</dbReference>
<evidence type="ECO:0000256" key="8">
    <source>
        <dbReference type="ARBA" id="ARBA00032524"/>
    </source>
</evidence>
<evidence type="ECO:0000259" key="12">
    <source>
        <dbReference type="SMART" id="SM00662"/>
    </source>
</evidence>
<evidence type="ECO:0000256" key="1">
    <source>
        <dbReference type="ARBA" id="ARBA00007123"/>
    </source>
</evidence>
<dbReference type="NCBIfam" id="NF003515">
    <property type="entry name" value="PRK05182.2-1"/>
    <property type="match status" value="1"/>
</dbReference>
<evidence type="ECO:0000256" key="2">
    <source>
        <dbReference type="ARBA" id="ARBA00012418"/>
    </source>
</evidence>
<dbReference type="Gene3D" id="2.170.120.12">
    <property type="entry name" value="DNA-directed RNA polymerase, insert domain"/>
    <property type="match status" value="1"/>
</dbReference>
<dbReference type="NCBIfam" id="NF003519">
    <property type="entry name" value="PRK05182.2-5"/>
    <property type="match status" value="1"/>
</dbReference>
<dbReference type="InterPro" id="IPR011262">
    <property type="entry name" value="DNA-dir_RNA_pol_insert"/>
</dbReference>
<dbReference type="STRING" id="157463.GCA_001047075_00852"/>
<dbReference type="HAMAP" id="MF_00059">
    <property type="entry name" value="RNApol_bact_RpoA"/>
    <property type="match status" value="1"/>
</dbReference>
<evidence type="ECO:0000256" key="9">
    <source>
        <dbReference type="ARBA" id="ARBA00033070"/>
    </source>
</evidence>
<dbReference type="Pfam" id="PF03118">
    <property type="entry name" value="RNA_pol_A_CTD"/>
    <property type="match status" value="1"/>
</dbReference>
<dbReference type="GO" id="GO:0000428">
    <property type="term" value="C:DNA-directed RNA polymerase complex"/>
    <property type="evidence" value="ECO:0007669"/>
    <property type="project" value="UniProtKB-KW"/>
</dbReference>
<dbReference type="EC" id="2.7.7.6" evidence="2 11"/>
<dbReference type="EMBL" id="DF968003">
    <property type="protein sequence ID" value="GAO99939.1"/>
    <property type="molecule type" value="Genomic_DNA"/>
</dbReference>
<organism evidence="13 14">
    <name type="scientific">Fructobacillus ficulneus</name>
    <dbReference type="NCBI Taxonomy" id="157463"/>
    <lineage>
        <taxon>Bacteria</taxon>
        <taxon>Bacillati</taxon>
        <taxon>Bacillota</taxon>
        <taxon>Bacilli</taxon>
        <taxon>Lactobacillales</taxon>
        <taxon>Lactobacillaceae</taxon>
        <taxon>Fructobacillus</taxon>
    </lineage>
</organism>
<dbReference type="SUPFAM" id="SSF56553">
    <property type="entry name" value="Insert subdomain of RNA polymerase alpha subunit"/>
    <property type="match status" value="1"/>
</dbReference>
<comment type="domain">
    <text evidence="11">The N-terminal domain is essential for RNAP assembly and basal transcription, whereas the C-terminal domain is involved in interaction with transcriptional regulators and with upstream promoter elements.</text>
</comment>
<feature type="region of interest" description="Alpha N-terminal domain (alpha-NTD)" evidence="11">
    <location>
        <begin position="1"/>
        <end position="228"/>
    </location>
</feature>
<dbReference type="GO" id="GO:0005737">
    <property type="term" value="C:cytoplasm"/>
    <property type="evidence" value="ECO:0007669"/>
    <property type="project" value="UniProtKB-ARBA"/>
</dbReference>
<dbReference type="GO" id="GO:0003677">
    <property type="term" value="F:DNA binding"/>
    <property type="evidence" value="ECO:0007669"/>
    <property type="project" value="UniProtKB-UniRule"/>
</dbReference>
<dbReference type="SUPFAM" id="SSF47789">
    <property type="entry name" value="C-terminal domain of RNA polymerase alpha subunit"/>
    <property type="match status" value="1"/>
</dbReference>
<keyword evidence="14" id="KW-1185">Reference proteome</keyword>
<dbReference type="Pfam" id="PF01193">
    <property type="entry name" value="RNA_pol_L"/>
    <property type="match status" value="1"/>
</dbReference>
<protein>
    <recommendedName>
        <fullName evidence="3 11">DNA-directed RNA polymerase subunit alpha</fullName>
        <shortName evidence="11">RNAP subunit alpha</shortName>
        <ecNumber evidence="2 11">2.7.7.6</ecNumber>
    </recommendedName>
    <alternativeName>
        <fullName evidence="9 11">RNA polymerase subunit alpha</fullName>
    </alternativeName>
    <alternativeName>
        <fullName evidence="8 11">Transcriptase subunit alpha</fullName>
    </alternativeName>
</protein>
<feature type="domain" description="DNA-directed RNA polymerase RpoA/D/Rpb3-type" evidence="12">
    <location>
        <begin position="18"/>
        <end position="227"/>
    </location>
</feature>
<proteinExistence type="inferred from homology"/>
<dbReference type="InterPro" id="IPR011260">
    <property type="entry name" value="RNAP_asu_C"/>
</dbReference>
<dbReference type="NCBIfam" id="TIGR02027">
    <property type="entry name" value="rpoA"/>
    <property type="match status" value="1"/>
</dbReference>
<dbReference type="Gene3D" id="1.10.150.20">
    <property type="entry name" value="5' to 3' exonuclease, C-terminal subdomain"/>
    <property type="match status" value="1"/>
</dbReference>
<evidence type="ECO:0000256" key="4">
    <source>
        <dbReference type="ARBA" id="ARBA00022478"/>
    </source>
</evidence>
<dbReference type="InterPro" id="IPR036643">
    <property type="entry name" value="RNApol_insert_sf"/>
</dbReference>
<sequence length="314" mass="34443">MIEFEKPDIHNIEEDANYGKFIVEPLERGYGTTLGNSLRRVLLSSLPGVAVNTVQIDGVVHEFSTVDGVVEDVTQLILNLKKVVFATDSAEEHALEIDVQGPKDVTAADLAGSADIEVLNPDLHIATLAAGKSLHMTVTAVKGRGYSSAEENKQLRDEMPIGVLTVDSIYTPIERVNYHVENKRVGSRDDYDKLTMEVWTNGSINPSDALSLGSKILTEHLNLFTDISPVAQETKVMVETEQAASTATDAAPIEDLDLSVRSYNCLKRAGINTIEELTGRSEADMMKVRNLGRKSLDEIQEKLTEMGLGFRQED</sequence>
<dbReference type="InterPro" id="IPR011263">
    <property type="entry name" value="DNA-dir_RNA_pol_RpoA/D/Rpb3"/>
</dbReference>
<dbReference type="FunFam" id="2.170.120.12:FF:000001">
    <property type="entry name" value="DNA-directed RNA polymerase subunit alpha"/>
    <property type="match status" value="1"/>
</dbReference>